<dbReference type="AlphaFoldDB" id="A0AAV4D5N9"/>
<dbReference type="EMBL" id="BLXT01007498">
    <property type="protein sequence ID" value="GFO39484.1"/>
    <property type="molecule type" value="Genomic_DNA"/>
</dbReference>
<gene>
    <name evidence="1" type="ORF">PoB_006598900</name>
</gene>
<keyword evidence="2" id="KW-1185">Reference proteome</keyword>
<dbReference type="PROSITE" id="PS51257">
    <property type="entry name" value="PROKAR_LIPOPROTEIN"/>
    <property type="match status" value="1"/>
</dbReference>
<protein>
    <submittedName>
        <fullName evidence="1">DNA damage-inducible protein din7</fullName>
    </submittedName>
</protein>
<name>A0AAV4D5N9_9GAST</name>
<reference evidence="1 2" key="1">
    <citation type="journal article" date="2021" name="Elife">
        <title>Chloroplast acquisition without the gene transfer in kleptoplastic sea slugs, Plakobranchus ocellatus.</title>
        <authorList>
            <person name="Maeda T."/>
            <person name="Takahashi S."/>
            <person name="Yoshida T."/>
            <person name="Shimamura S."/>
            <person name="Takaki Y."/>
            <person name="Nagai Y."/>
            <person name="Toyoda A."/>
            <person name="Suzuki Y."/>
            <person name="Arimoto A."/>
            <person name="Ishii H."/>
            <person name="Satoh N."/>
            <person name="Nishiyama T."/>
            <person name="Hasebe M."/>
            <person name="Maruyama T."/>
            <person name="Minagawa J."/>
            <person name="Obokata J."/>
            <person name="Shigenobu S."/>
        </authorList>
    </citation>
    <scope>NUCLEOTIDE SEQUENCE [LARGE SCALE GENOMIC DNA]</scope>
</reference>
<proteinExistence type="predicted"/>
<evidence type="ECO:0000313" key="2">
    <source>
        <dbReference type="Proteomes" id="UP000735302"/>
    </source>
</evidence>
<comment type="caution">
    <text evidence="1">The sequence shown here is derived from an EMBL/GenBank/DDBJ whole genome shotgun (WGS) entry which is preliminary data.</text>
</comment>
<organism evidence="1 2">
    <name type="scientific">Plakobranchus ocellatus</name>
    <dbReference type="NCBI Taxonomy" id="259542"/>
    <lineage>
        <taxon>Eukaryota</taxon>
        <taxon>Metazoa</taxon>
        <taxon>Spiralia</taxon>
        <taxon>Lophotrochozoa</taxon>
        <taxon>Mollusca</taxon>
        <taxon>Gastropoda</taxon>
        <taxon>Heterobranchia</taxon>
        <taxon>Euthyneura</taxon>
        <taxon>Panpulmonata</taxon>
        <taxon>Sacoglossa</taxon>
        <taxon>Placobranchoidea</taxon>
        <taxon>Plakobranchidae</taxon>
        <taxon>Plakobranchus</taxon>
    </lineage>
</organism>
<sequence>MSKRLRDTIIGLHAVQGCDSTNCFGGKGKLKALKMLQGDQDHQDPFSRFGILETISGQDMQVIVTFVCQLYGKPSHTSVDKVRQCFKVKKGILSNSEGVDLNQMPPCQDLLKLHT</sequence>
<accession>A0AAV4D5N9</accession>
<evidence type="ECO:0000313" key="1">
    <source>
        <dbReference type="EMBL" id="GFO39484.1"/>
    </source>
</evidence>
<dbReference type="Proteomes" id="UP000735302">
    <property type="component" value="Unassembled WGS sequence"/>
</dbReference>